<dbReference type="GO" id="GO:0005886">
    <property type="term" value="C:plasma membrane"/>
    <property type="evidence" value="ECO:0007669"/>
    <property type="project" value="TreeGrafter"/>
</dbReference>
<dbReference type="InterPro" id="IPR000832">
    <property type="entry name" value="GPCR_2_secretin-like"/>
</dbReference>
<dbReference type="RefSeq" id="XP_011646065.1">
    <property type="nucleotide sequence ID" value="XM_011647763.2"/>
</dbReference>
<evidence type="ECO:0000256" key="10">
    <source>
        <dbReference type="SAM" id="SignalP"/>
    </source>
</evidence>
<keyword evidence="5" id="KW-0297">G-protein coupled receptor</keyword>
<gene>
    <name evidence="13" type="primary">LOC105432803</name>
</gene>
<comment type="subcellular location">
    <subcellularLocation>
        <location evidence="1">Endomembrane system</location>
        <topology evidence="1">Multi-pass membrane protein</topology>
    </subcellularLocation>
</comment>
<feature type="transmembrane region" description="Helical" evidence="9">
    <location>
        <begin position="265"/>
        <end position="287"/>
    </location>
</feature>
<evidence type="ECO:0000256" key="4">
    <source>
        <dbReference type="ARBA" id="ARBA00022989"/>
    </source>
</evidence>
<evidence type="ECO:0000256" key="5">
    <source>
        <dbReference type="ARBA" id="ARBA00023040"/>
    </source>
</evidence>
<feature type="signal peptide" evidence="10">
    <location>
        <begin position="1"/>
        <end position="24"/>
    </location>
</feature>
<reference evidence="13" key="1">
    <citation type="submission" date="2025-08" db="UniProtKB">
        <authorList>
            <consortium name="RefSeq"/>
        </authorList>
    </citation>
    <scope>IDENTIFICATION</scope>
</reference>
<feature type="transmembrane region" description="Helical" evidence="9">
    <location>
        <begin position="299"/>
        <end position="317"/>
    </location>
</feature>
<dbReference type="InterPro" id="IPR017981">
    <property type="entry name" value="GPCR_2-like_7TM"/>
</dbReference>
<dbReference type="AlphaFoldDB" id="A0A6I9WS69"/>
<sequence length="563" mass="66476">MQPSNVAFWCYMFLLIVSSMKSRGHSTNGDDSNNFSRYHLGNSTRDRDDKMLYEIHRNFTKNDREDSDFVLHTSHERIMKNHEETNETESYVSTEINDKRVFTLQKIDKSLMKFENKSNTTSYDLYENSNTDDYNNNIIIALIPYEACENNSCLQLCCPFGEHLTYQKNCAVGQNNYSFPNLYENKNESEDKKLDQLFQMTVHDPCIAEGYELRILEPNEYSFLNDGSLYQTPNQIIPSTSYCLAIMKRNIYDVFVCKKLIKVPLFINICLLISVPFLLLTFIVYSILPELQNMHGHTLRGHIASLFVTYVILYFFHEVRDLHLSKICIPLAYTFNFFFLASFFWLTMTCFDIWWTFRKLRSRQQNLKHKEKKKFILYSISAWGISLFLTGLCAFMDYVPGIPDHKAIKPKMCESKFWYNRDLAKVLYFFVPTAISVISNICFFIATIVIIVYQNKNTDHQLRDSAKKYYDENMQRFRTYLKLFIVMGINWIVSWIFAILEILWWYDVGPILAIIWYPIDTINALQGLIIFVYLCVEERSCDSYYNILVGKNAMLQNYHFSRV</sequence>
<feature type="transmembrane region" description="Helical" evidence="9">
    <location>
        <begin position="426"/>
        <end position="453"/>
    </location>
</feature>
<evidence type="ECO:0000313" key="12">
    <source>
        <dbReference type="Proteomes" id="UP000504615"/>
    </source>
</evidence>
<evidence type="ECO:0000256" key="3">
    <source>
        <dbReference type="ARBA" id="ARBA00022692"/>
    </source>
</evidence>
<feature type="transmembrane region" description="Helical" evidence="9">
    <location>
        <begin position="483"/>
        <end position="505"/>
    </location>
</feature>
<feature type="transmembrane region" description="Helical" evidence="9">
    <location>
        <begin position="375"/>
        <end position="399"/>
    </location>
</feature>
<evidence type="ECO:0000259" key="11">
    <source>
        <dbReference type="PROSITE" id="PS50261"/>
    </source>
</evidence>
<feature type="domain" description="G-protein coupled receptors family 2 profile 2" evidence="11">
    <location>
        <begin position="263"/>
        <end position="538"/>
    </location>
</feature>
<keyword evidence="10" id="KW-0732">Signal</keyword>
<keyword evidence="3 9" id="KW-0812">Transmembrane</keyword>
<feature type="transmembrane region" description="Helical" evidence="9">
    <location>
        <begin position="337"/>
        <end position="355"/>
    </location>
</feature>
<dbReference type="GO" id="GO:0012505">
    <property type="term" value="C:endomembrane system"/>
    <property type="evidence" value="ECO:0007669"/>
    <property type="project" value="UniProtKB-SubCell"/>
</dbReference>
<dbReference type="Proteomes" id="UP000504615">
    <property type="component" value="Unplaced"/>
</dbReference>
<dbReference type="InterPro" id="IPR036272">
    <property type="entry name" value="Methuselah_N_sf"/>
</dbReference>
<dbReference type="Pfam" id="PF00002">
    <property type="entry name" value="7tm_2"/>
    <property type="match status" value="1"/>
</dbReference>
<keyword evidence="12" id="KW-1185">Reference proteome</keyword>
<dbReference type="PANTHER" id="PTHR47154:SF2">
    <property type="entry name" value="G-PROTEIN COUPLED RECEPTOR MTH-RELATED"/>
    <property type="match status" value="1"/>
</dbReference>
<dbReference type="KEGG" id="pbar:105432803"/>
<dbReference type="SUPFAM" id="SSF63877">
    <property type="entry name" value="Methuselah ectodomain"/>
    <property type="match status" value="1"/>
</dbReference>
<keyword evidence="8" id="KW-0807">Transducer</keyword>
<dbReference type="GeneID" id="105432803"/>
<dbReference type="PANTHER" id="PTHR47154">
    <property type="entry name" value="G-PROTEIN COUPLED RECEPTOR MTH-RELATED"/>
    <property type="match status" value="1"/>
</dbReference>
<dbReference type="InterPro" id="IPR051384">
    <property type="entry name" value="Mth_GPCR"/>
</dbReference>
<keyword evidence="6 9" id="KW-0472">Membrane</keyword>
<evidence type="ECO:0000256" key="6">
    <source>
        <dbReference type="ARBA" id="ARBA00023136"/>
    </source>
</evidence>
<feature type="transmembrane region" description="Helical" evidence="9">
    <location>
        <begin position="511"/>
        <end position="536"/>
    </location>
</feature>
<evidence type="ECO:0000256" key="1">
    <source>
        <dbReference type="ARBA" id="ARBA00004127"/>
    </source>
</evidence>
<keyword evidence="7" id="KW-0675">Receptor</keyword>
<accession>A0A6I9WS69</accession>
<evidence type="ECO:0000256" key="2">
    <source>
        <dbReference type="ARBA" id="ARBA00008979"/>
    </source>
</evidence>
<dbReference type="GO" id="GO:0008528">
    <property type="term" value="F:G protein-coupled peptide receptor activity"/>
    <property type="evidence" value="ECO:0007669"/>
    <property type="project" value="TreeGrafter"/>
</dbReference>
<protein>
    <submittedName>
        <fullName evidence="13">G-protein coupled receptor Mth2-like</fullName>
    </submittedName>
</protein>
<organism evidence="12 13">
    <name type="scientific">Pogonomyrmex barbatus</name>
    <name type="common">red harvester ant</name>
    <dbReference type="NCBI Taxonomy" id="144034"/>
    <lineage>
        <taxon>Eukaryota</taxon>
        <taxon>Metazoa</taxon>
        <taxon>Ecdysozoa</taxon>
        <taxon>Arthropoda</taxon>
        <taxon>Hexapoda</taxon>
        <taxon>Insecta</taxon>
        <taxon>Pterygota</taxon>
        <taxon>Neoptera</taxon>
        <taxon>Endopterygota</taxon>
        <taxon>Hymenoptera</taxon>
        <taxon>Apocrita</taxon>
        <taxon>Aculeata</taxon>
        <taxon>Formicoidea</taxon>
        <taxon>Formicidae</taxon>
        <taxon>Myrmicinae</taxon>
        <taxon>Pogonomyrmex</taxon>
    </lineage>
</organism>
<evidence type="ECO:0000256" key="7">
    <source>
        <dbReference type="ARBA" id="ARBA00023170"/>
    </source>
</evidence>
<proteinExistence type="inferred from homology"/>
<dbReference type="PROSITE" id="PS50261">
    <property type="entry name" value="G_PROTEIN_RECEP_F2_4"/>
    <property type="match status" value="1"/>
</dbReference>
<feature type="chain" id="PRO_5026900710" evidence="10">
    <location>
        <begin position="25"/>
        <end position="563"/>
    </location>
</feature>
<dbReference type="Pfam" id="PF06652">
    <property type="entry name" value="Methuselah_N"/>
    <property type="match status" value="1"/>
</dbReference>
<evidence type="ECO:0000256" key="8">
    <source>
        <dbReference type="ARBA" id="ARBA00023224"/>
    </source>
</evidence>
<dbReference type="InterPro" id="IPR010596">
    <property type="entry name" value="Methuselah_N_dom"/>
</dbReference>
<dbReference type="OrthoDB" id="7550659at2759"/>
<dbReference type="GO" id="GO:0007166">
    <property type="term" value="P:cell surface receptor signaling pathway"/>
    <property type="evidence" value="ECO:0007669"/>
    <property type="project" value="InterPro"/>
</dbReference>
<evidence type="ECO:0000313" key="13">
    <source>
        <dbReference type="RefSeq" id="XP_011646065.1"/>
    </source>
</evidence>
<comment type="similarity">
    <text evidence="2">Belongs to the G-protein coupled receptor 2 family. Mth subfamily.</text>
</comment>
<keyword evidence="4 9" id="KW-1133">Transmembrane helix</keyword>
<evidence type="ECO:0000256" key="9">
    <source>
        <dbReference type="SAM" id="Phobius"/>
    </source>
</evidence>
<dbReference type="CDD" id="cd15039">
    <property type="entry name" value="7tmB3_Methuselah-like"/>
    <property type="match status" value="1"/>
</dbReference>
<name>A0A6I9WS69_9HYME</name>
<dbReference type="Gene3D" id="1.20.1070.10">
    <property type="entry name" value="Rhodopsin 7-helix transmembrane proteins"/>
    <property type="match status" value="1"/>
</dbReference>